<proteinExistence type="predicted"/>
<evidence type="ECO:0000313" key="2">
    <source>
        <dbReference type="EMBL" id="SFK29666.1"/>
    </source>
</evidence>
<dbReference type="Proteomes" id="UP000323300">
    <property type="component" value="Unassembled WGS sequence"/>
</dbReference>
<accession>A0A1I3YEQ8</accession>
<dbReference type="RefSeq" id="WP_149760016.1">
    <property type="nucleotide sequence ID" value="NZ_BSPE01000007.1"/>
</dbReference>
<keyword evidence="1" id="KW-0732">Signal</keyword>
<gene>
    <name evidence="2" type="ORF">SAMN04488498_104352</name>
</gene>
<evidence type="ECO:0000256" key="1">
    <source>
        <dbReference type="SAM" id="SignalP"/>
    </source>
</evidence>
<keyword evidence="3" id="KW-1185">Reference proteome</keyword>
<feature type="chain" id="PRO_5009302419" evidence="1">
    <location>
        <begin position="21"/>
        <end position="119"/>
    </location>
</feature>
<organism evidence="2 3">
    <name type="scientific">Neomesorhizobium albiziae</name>
    <dbReference type="NCBI Taxonomy" id="335020"/>
    <lineage>
        <taxon>Bacteria</taxon>
        <taxon>Pseudomonadati</taxon>
        <taxon>Pseudomonadota</taxon>
        <taxon>Alphaproteobacteria</taxon>
        <taxon>Hyphomicrobiales</taxon>
        <taxon>Phyllobacteriaceae</taxon>
        <taxon>Neomesorhizobium</taxon>
    </lineage>
</organism>
<evidence type="ECO:0000313" key="3">
    <source>
        <dbReference type="Proteomes" id="UP000323300"/>
    </source>
</evidence>
<sequence length="119" mass="12479">MKRKLIVAAVLIAGTTAASAERATEAQRTVIRYLLEATMIAKKCPYLVANERVANDAMDSAGIPRNAFAISGVFHAEANEISTGVLERVGQLSADGACAMGQAKFGSQGEQIPSLLVTN</sequence>
<dbReference type="AlphaFoldDB" id="A0A1I3YEQ8"/>
<reference evidence="2 3" key="1">
    <citation type="submission" date="2016-10" db="EMBL/GenBank/DDBJ databases">
        <authorList>
            <person name="Varghese N."/>
            <person name="Submissions S."/>
        </authorList>
    </citation>
    <scope>NUCLEOTIDE SEQUENCE [LARGE SCALE GENOMIC DNA]</scope>
    <source>
        <strain evidence="2 3">DSM 21822</strain>
    </source>
</reference>
<protein>
    <submittedName>
        <fullName evidence="2">Uncharacterized protein</fullName>
    </submittedName>
</protein>
<name>A0A1I3YEQ8_9HYPH</name>
<dbReference type="EMBL" id="FOSL01000004">
    <property type="protein sequence ID" value="SFK29666.1"/>
    <property type="molecule type" value="Genomic_DNA"/>
</dbReference>
<feature type="signal peptide" evidence="1">
    <location>
        <begin position="1"/>
        <end position="20"/>
    </location>
</feature>